<sequence length="202" mass="23682">MKSKFASDLKKEKQLSLLLDVYYKKQLFSYSTTRVHDIKNQLAGIDVQFIHNHTKVIYNIDEKAQLDYINEDLPTFAFELGYHKNNIYKQGWLFDEDKETDFYALVTAIYEDEPGVYTSCKITLVNRSKLCSFLIQLKLTKQILDKYCDENKNINGKLKLAELNSRNEGYLYFSKKNKAEKPINLILKLDFLIEQGIAKRLV</sequence>
<dbReference type="KEGG" id="mart:BTR34_08230"/>
<gene>
    <name evidence="1" type="ORF">A9200_07980</name>
</gene>
<accession>A0A1B7Z4C6</accession>
<name>A0A1B7Z4C6_9FLAO</name>
<dbReference type="Proteomes" id="UP000092164">
    <property type="component" value="Unassembled WGS sequence"/>
</dbReference>
<dbReference type="AlphaFoldDB" id="A0A1B7Z4C6"/>
<proteinExistence type="predicted"/>
<dbReference type="RefSeq" id="WP_068485716.1">
    <property type="nucleotide sequence ID" value="NZ_CP018760.1"/>
</dbReference>
<comment type="caution">
    <text evidence="1">The sequence shown here is derived from an EMBL/GenBank/DDBJ whole genome shotgun (WGS) entry which is preliminary data.</text>
</comment>
<keyword evidence="2" id="KW-1185">Reference proteome</keyword>
<reference evidence="2" key="1">
    <citation type="submission" date="2016-06" db="EMBL/GenBank/DDBJ databases">
        <authorList>
            <person name="Zhan P."/>
        </authorList>
    </citation>
    <scope>NUCLEOTIDE SEQUENCE [LARGE SCALE GENOMIC DNA]</scope>
    <source>
        <strain evidence="2">T28</strain>
    </source>
</reference>
<evidence type="ECO:0000313" key="2">
    <source>
        <dbReference type="Proteomes" id="UP000092164"/>
    </source>
</evidence>
<dbReference type="STRING" id="1836467.BTR34_08230"/>
<dbReference type="EMBL" id="LZFP01000034">
    <property type="protein sequence ID" value="OBR37571.1"/>
    <property type="molecule type" value="Genomic_DNA"/>
</dbReference>
<dbReference type="OrthoDB" id="1245542at2"/>
<organism evidence="1 2">
    <name type="scientific">Maribacter hydrothermalis</name>
    <dbReference type="NCBI Taxonomy" id="1836467"/>
    <lineage>
        <taxon>Bacteria</taxon>
        <taxon>Pseudomonadati</taxon>
        <taxon>Bacteroidota</taxon>
        <taxon>Flavobacteriia</taxon>
        <taxon>Flavobacteriales</taxon>
        <taxon>Flavobacteriaceae</taxon>
        <taxon>Maribacter</taxon>
    </lineage>
</organism>
<protein>
    <submittedName>
        <fullName evidence="1">Uncharacterized protein</fullName>
    </submittedName>
</protein>
<evidence type="ECO:0000313" key="1">
    <source>
        <dbReference type="EMBL" id="OBR37571.1"/>
    </source>
</evidence>